<reference evidence="2 3" key="1">
    <citation type="submission" date="2016-03" db="EMBL/GenBank/DDBJ databases">
        <title>Choanephora cucurbitarum.</title>
        <authorList>
            <person name="Min B."/>
            <person name="Park H."/>
            <person name="Park J.-H."/>
            <person name="Shin H.-D."/>
            <person name="Choi I.-G."/>
        </authorList>
    </citation>
    <scope>NUCLEOTIDE SEQUENCE [LARGE SCALE GENOMIC DNA]</scope>
    <source>
        <strain evidence="2 3">KUS-F28377</strain>
    </source>
</reference>
<feature type="transmembrane region" description="Helical" evidence="1">
    <location>
        <begin position="7"/>
        <end position="25"/>
    </location>
</feature>
<name>A0A1C7NLB4_9FUNG</name>
<dbReference type="OrthoDB" id="2354757at2759"/>
<dbReference type="InterPro" id="IPR009571">
    <property type="entry name" value="SUR7/Rim9-like_fungi"/>
</dbReference>
<accession>A0A1C7NLB4</accession>
<comment type="caution">
    <text evidence="2">The sequence shown here is derived from an EMBL/GenBank/DDBJ whole genome shotgun (WGS) entry which is preliminary data.</text>
</comment>
<protein>
    <submittedName>
        <fullName evidence="2">Uncharacterized protein</fullName>
    </submittedName>
</protein>
<dbReference type="GO" id="GO:0005886">
    <property type="term" value="C:plasma membrane"/>
    <property type="evidence" value="ECO:0007669"/>
    <property type="project" value="InterPro"/>
</dbReference>
<sequence length="253" mass="28066">MLRTLQVIAIVLITASFILQMLTLLGNFRGLRSVYIARIILNYPSSSGSNIFDGFFGGLQNSVPNYFTLALFVVCQEINSDETICSPSSFGFRYGILQVLQNQIPSSLQTTISSVQKGVFIPSVVICFVLWCYAILCLFLLSRRDSRSIGCINRVLIILLALIAFLFCLATFVAQMIVYNLLQSGVQSLMTGSFGSLIDNLVVLTTERGRSIWLSLAAFIALFIAFILICITSCPCGRRRKRGTEDAYEMSRV</sequence>
<proteinExistence type="predicted"/>
<keyword evidence="3" id="KW-1185">Reference proteome</keyword>
<feature type="transmembrane region" description="Helical" evidence="1">
    <location>
        <begin position="212"/>
        <end position="232"/>
    </location>
</feature>
<gene>
    <name evidence="2" type="ORF">A0J61_02005</name>
</gene>
<keyword evidence="1" id="KW-1133">Transmembrane helix</keyword>
<evidence type="ECO:0000313" key="3">
    <source>
        <dbReference type="Proteomes" id="UP000093000"/>
    </source>
</evidence>
<evidence type="ECO:0000256" key="1">
    <source>
        <dbReference type="SAM" id="Phobius"/>
    </source>
</evidence>
<dbReference type="AlphaFoldDB" id="A0A1C7NLB4"/>
<dbReference type="Proteomes" id="UP000093000">
    <property type="component" value="Unassembled WGS sequence"/>
</dbReference>
<keyword evidence="1" id="KW-0472">Membrane</keyword>
<evidence type="ECO:0000313" key="2">
    <source>
        <dbReference type="EMBL" id="OBZ89941.1"/>
    </source>
</evidence>
<organism evidence="2 3">
    <name type="scientific">Choanephora cucurbitarum</name>
    <dbReference type="NCBI Taxonomy" id="101091"/>
    <lineage>
        <taxon>Eukaryota</taxon>
        <taxon>Fungi</taxon>
        <taxon>Fungi incertae sedis</taxon>
        <taxon>Mucoromycota</taxon>
        <taxon>Mucoromycotina</taxon>
        <taxon>Mucoromycetes</taxon>
        <taxon>Mucorales</taxon>
        <taxon>Mucorineae</taxon>
        <taxon>Choanephoraceae</taxon>
        <taxon>Choanephoroideae</taxon>
        <taxon>Choanephora</taxon>
    </lineage>
</organism>
<dbReference type="Pfam" id="PF06687">
    <property type="entry name" value="SUR7"/>
    <property type="match status" value="1"/>
</dbReference>
<feature type="transmembrane region" description="Helical" evidence="1">
    <location>
        <begin position="154"/>
        <end position="182"/>
    </location>
</feature>
<dbReference type="InParanoid" id="A0A1C7NLB4"/>
<dbReference type="EMBL" id="LUGH01000071">
    <property type="protein sequence ID" value="OBZ89941.1"/>
    <property type="molecule type" value="Genomic_DNA"/>
</dbReference>
<feature type="transmembrane region" description="Helical" evidence="1">
    <location>
        <begin position="119"/>
        <end position="142"/>
    </location>
</feature>
<keyword evidence="1" id="KW-0812">Transmembrane</keyword>